<evidence type="ECO:0000313" key="2">
    <source>
        <dbReference type="Proteomes" id="UP001589710"/>
    </source>
</evidence>
<accession>A0ABV5RPP8</accession>
<evidence type="ECO:0000313" key="1">
    <source>
        <dbReference type="EMBL" id="MFB9579869.1"/>
    </source>
</evidence>
<sequence>MNIIGAFTPQLLQTAAEGRPADLINTWSIAAKNVFPKFADYPGTMVFVTHMSVQCFVTLDESRSGGSRAGVGPWLRAMRVMTAGRGWLARGLEGDLQQGVGAFRDAVNPADEGVERHVILGELAALGLLDRLAEAGPGMS</sequence>
<dbReference type="Proteomes" id="UP001589710">
    <property type="component" value="Unassembled WGS sequence"/>
</dbReference>
<protein>
    <submittedName>
        <fullName evidence="1">Uncharacterized protein</fullName>
    </submittedName>
</protein>
<dbReference type="EMBL" id="JBHMCG010000242">
    <property type="protein sequence ID" value="MFB9579869.1"/>
    <property type="molecule type" value="Genomic_DNA"/>
</dbReference>
<name>A0ABV5RPP8_9ACTN</name>
<organism evidence="1 2">
    <name type="scientific">Streptomyces yanii</name>
    <dbReference type="NCBI Taxonomy" id="78510"/>
    <lineage>
        <taxon>Bacteria</taxon>
        <taxon>Bacillati</taxon>
        <taxon>Actinomycetota</taxon>
        <taxon>Actinomycetes</taxon>
        <taxon>Kitasatosporales</taxon>
        <taxon>Streptomycetaceae</taxon>
        <taxon>Streptomyces</taxon>
    </lineage>
</organism>
<proteinExistence type="predicted"/>
<comment type="caution">
    <text evidence="1">The sequence shown here is derived from an EMBL/GenBank/DDBJ whole genome shotgun (WGS) entry which is preliminary data.</text>
</comment>
<reference evidence="1 2" key="1">
    <citation type="submission" date="2024-09" db="EMBL/GenBank/DDBJ databases">
        <authorList>
            <person name="Sun Q."/>
            <person name="Mori K."/>
        </authorList>
    </citation>
    <scope>NUCLEOTIDE SEQUENCE [LARGE SCALE GENOMIC DNA]</scope>
    <source>
        <strain evidence="1 2">JCM 3331</strain>
    </source>
</reference>
<gene>
    <name evidence="1" type="ORF">ACFFTL_48435</name>
</gene>
<keyword evidence="2" id="KW-1185">Reference proteome</keyword>
<dbReference type="RefSeq" id="WP_345515790.1">
    <property type="nucleotide sequence ID" value="NZ_BAAAXD010000033.1"/>
</dbReference>